<feature type="region of interest" description="Disordered" evidence="1">
    <location>
        <begin position="1"/>
        <end position="47"/>
    </location>
</feature>
<feature type="region of interest" description="Disordered" evidence="1">
    <location>
        <begin position="292"/>
        <end position="324"/>
    </location>
</feature>
<feature type="compositionally biased region" description="Low complexity" evidence="1">
    <location>
        <begin position="22"/>
        <end position="47"/>
    </location>
</feature>
<feature type="compositionally biased region" description="Basic and acidic residues" evidence="1">
    <location>
        <begin position="387"/>
        <end position="396"/>
    </location>
</feature>
<evidence type="ECO:0000313" key="2">
    <source>
        <dbReference type="EMBL" id="OQO13922.1"/>
    </source>
</evidence>
<evidence type="ECO:0000313" key="3">
    <source>
        <dbReference type="Proteomes" id="UP000192596"/>
    </source>
</evidence>
<sequence>MDTEMDEPITTLRSSISSWDLASNSTSPASGAAPSGSDTAPPVDDTLTDRTLSTRVANLEAAILTLSLRLSTLEDSQSVERSALQDAARESAEVRNINAKRPQRQESEDFFTAARTSPSRLGPIADSDLHKVEGGFPQPPAEDPNIFTSLIRSINATRPQHEDSEDFFDAARTSTIRSPGTWDQEPTSNVPQLAGRNAGVSTALASGIDASKMPRQGSEDYFEAVRKGSLSTRRRPGSWDPRLRAAQKAVDDDAEKGECWPEWAEDDFMESNEEEELRKPSTMAQIAGPDWRLWRPQHPDPERAESAVGGERNPHNGPKSFRHSYKEPGRAVMVNDANFPPLGTIRSGSVGFPTSIPGLVKIPLPPTTAVTLQPLGDSSRRVCAPTRGKDGGSERRLSALAEKDRWVDLMKGWWTEP</sequence>
<dbReference type="Proteomes" id="UP000192596">
    <property type="component" value="Unassembled WGS sequence"/>
</dbReference>
<name>A0A1V8TRU0_9PEZI</name>
<organism evidence="2 3">
    <name type="scientific">Cryoendolithus antarcticus</name>
    <dbReference type="NCBI Taxonomy" id="1507870"/>
    <lineage>
        <taxon>Eukaryota</taxon>
        <taxon>Fungi</taxon>
        <taxon>Dikarya</taxon>
        <taxon>Ascomycota</taxon>
        <taxon>Pezizomycotina</taxon>
        <taxon>Dothideomycetes</taxon>
        <taxon>Dothideomycetidae</taxon>
        <taxon>Cladosporiales</taxon>
        <taxon>Cladosporiaceae</taxon>
        <taxon>Cryoendolithus</taxon>
    </lineage>
</organism>
<feature type="compositionally biased region" description="Polar residues" evidence="1">
    <location>
        <begin position="11"/>
        <end position="21"/>
    </location>
</feature>
<evidence type="ECO:0000256" key="1">
    <source>
        <dbReference type="SAM" id="MobiDB-lite"/>
    </source>
</evidence>
<gene>
    <name evidence="2" type="ORF">B0A48_00797</name>
</gene>
<proteinExistence type="predicted"/>
<feature type="region of interest" description="Disordered" evidence="1">
    <location>
        <begin position="377"/>
        <end position="396"/>
    </location>
</feature>
<dbReference type="InParanoid" id="A0A1V8TRU0"/>
<protein>
    <submittedName>
        <fullName evidence="2">Uncharacterized protein</fullName>
    </submittedName>
</protein>
<keyword evidence="3" id="KW-1185">Reference proteome</keyword>
<reference evidence="3" key="1">
    <citation type="submission" date="2017-03" db="EMBL/GenBank/DDBJ databases">
        <title>Genomes of endolithic fungi from Antarctica.</title>
        <authorList>
            <person name="Coleine C."/>
            <person name="Masonjones S."/>
            <person name="Stajich J.E."/>
        </authorList>
    </citation>
    <scope>NUCLEOTIDE SEQUENCE [LARGE SCALE GENOMIC DNA]</scope>
    <source>
        <strain evidence="3">CCFEE 5527</strain>
    </source>
</reference>
<comment type="caution">
    <text evidence="2">The sequence shown here is derived from an EMBL/GenBank/DDBJ whole genome shotgun (WGS) entry which is preliminary data.</text>
</comment>
<accession>A0A1V8TRU0</accession>
<dbReference type="EMBL" id="NAJO01000002">
    <property type="protein sequence ID" value="OQO13922.1"/>
    <property type="molecule type" value="Genomic_DNA"/>
</dbReference>
<dbReference type="AlphaFoldDB" id="A0A1V8TRU0"/>